<evidence type="ECO:0000256" key="13">
    <source>
        <dbReference type="SAM" id="Coils"/>
    </source>
</evidence>
<dbReference type="CDD" id="cd00817">
    <property type="entry name" value="ValRS_core"/>
    <property type="match status" value="1"/>
</dbReference>
<evidence type="ECO:0000256" key="1">
    <source>
        <dbReference type="ARBA" id="ARBA00004496"/>
    </source>
</evidence>
<evidence type="ECO:0000256" key="9">
    <source>
        <dbReference type="ARBA" id="ARBA00023054"/>
    </source>
</evidence>
<gene>
    <name evidence="17" type="ORF">METZ01_LOCUS8808</name>
</gene>
<dbReference type="GO" id="GO:0005524">
    <property type="term" value="F:ATP binding"/>
    <property type="evidence" value="ECO:0007669"/>
    <property type="project" value="UniProtKB-KW"/>
</dbReference>
<dbReference type="Gene3D" id="3.90.740.10">
    <property type="entry name" value="Valyl/Leucyl/Isoleucyl-tRNA synthetase, editing domain"/>
    <property type="match status" value="1"/>
</dbReference>
<dbReference type="SUPFAM" id="SSF47323">
    <property type="entry name" value="Anticodon-binding domain of a subclass of class I aminoacyl-tRNA synthetases"/>
    <property type="match status" value="1"/>
</dbReference>
<dbReference type="InterPro" id="IPR013155">
    <property type="entry name" value="M/V/L/I-tRNA-synth_anticd-bd"/>
</dbReference>
<evidence type="ECO:0000256" key="12">
    <source>
        <dbReference type="ARBA" id="ARBA00047552"/>
    </source>
</evidence>
<dbReference type="HAMAP" id="MF_02004">
    <property type="entry name" value="Val_tRNA_synth_type1"/>
    <property type="match status" value="1"/>
</dbReference>
<evidence type="ECO:0000313" key="17">
    <source>
        <dbReference type="EMBL" id="SUZ55954.1"/>
    </source>
</evidence>
<dbReference type="GO" id="GO:0005829">
    <property type="term" value="C:cytosol"/>
    <property type="evidence" value="ECO:0007669"/>
    <property type="project" value="TreeGrafter"/>
</dbReference>
<keyword evidence="9 13" id="KW-0175">Coiled coil</keyword>
<dbReference type="PRINTS" id="PR00986">
    <property type="entry name" value="TRNASYNTHVAL"/>
</dbReference>
<keyword evidence="7" id="KW-0067">ATP-binding</keyword>
<dbReference type="EMBL" id="UINC01000471">
    <property type="protein sequence ID" value="SUZ55954.1"/>
    <property type="molecule type" value="Genomic_DNA"/>
</dbReference>
<feature type="domain" description="Valyl-tRNA synthetase tRNA-binding arm" evidence="16">
    <location>
        <begin position="865"/>
        <end position="922"/>
    </location>
</feature>
<dbReference type="CDD" id="cd07962">
    <property type="entry name" value="Anticodon_Ia_Val"/>
    <property type="match status" value="1"/>
</dbReference>
<evidence type="ECO:0000256" key="6">
    <source>
        <dbReference type="ARBA" id="ARBA00022741"/>
    </source>
</evidence>
<accession>A0A381NP99</accession>
<evidence type="ECO:0000259" key="14">
    <source>
        <dbReference type="Pfam" id="PF00133"/>
    </source>
</evidence>
<comment type="subcellular location">
    <subcellularLocation>
        <location evidence="1">Cytoplasm</location>
    </subcellularLocation>
</comment>
<dbReference type="InterPro" id="IPR001412">
    <property type="entry name" value="aa-tRNA-synth_I_CS"/>
</dbReference>
<keyword evidence="6" id="KW-0547">Nucleotide-binding</keyword>
<evidence type="ECO:0000256" key="4">
    <source>
        <dbReference type="ARBA" id="ARBA00022490"/>
    </source>
</evidence>
<evidence type="ECO:0000256" key="2">
    <source>
        <dbReference type="ARBA" id="ARBA00011245"/>
    </source>
</evidence>
<comment type="subunit">
    <text evidence="2">Monomer.</text>
</comment>
<keyword evidence="4" id="KW-0963">Cytoplasm</keyword>
<dbReference type="NCBIfam" id="TIGR00422">
    <property type="entry name" value="valS"/>
    <property type="match status" value="1"/>
</dbReference>
<dbReference type="GO" id="GO:0006438">
    <property type="term" value="P:valyl-tRNA aminoacylation"/>
    <property type="evidence" value="ECO:0007669"/>
    <property type="project" value="InterPro"/>
</dbReference>
<feature type="coiled-coil region" evidence="13">
    <location>
        <begin position="816"/>
        <end position="928"/>
    </location>
</feature>
<reference evidence="17" key="1">
    <citation type="submission" date="2018-05" db="EMBL/GenBank/DDBJ databases">
        <authorList>
            <person name="Lanie J.A."/>
            <person name="Ng W.-L."/>
            <person name="Kazmierczak K.M."/>
            <person name="Andrzejewski T.M."/>
            <person name="Davidsen T.M."/>
            <person name="Wayne K.J."/>
            <person name="Tettelin H."/>
            <person name="Glass J.I."/>
            <person name="Rusch D."/>
            <person name="Podicherti R."/>
            <person name="Tsui H.-C.T."/>
            <person name="Winkler M.E."/>
        </authorList>
    </citation>
    <scope>NUCLEOTIDE SEQUENCE</scope>
</reference>
<name>A0A381NP99_9ZZZZ</name>
<evidence type="ECO:0000256" key="8">
    <source>
        <dbReference type="ARBA" id="ARBA00022917"/>
    </source>
</evidence>
<dbReference type="InterPro" id="IPR033705">
    <property type="entry name" value="Anticodon_Ia_Val"/>
</dbReference>
<organism evidence="17">
    <name type="scientific">marine metagenome</name>
    <dbReference type="NCBI Taxonomy" id="408172"/>
    <lineage>
        <taxon>unclassified sequences</taxon>
        <taxon>metagenomes</taxon>
        <taxon>ecological metagenomes</taxon>
    </lineage>
</organism>
<dbReference type="InterPro" id="IPR037118">
    <property type="entry name" value="Val-tRNA_synth_C_sf"/>
</dbReference>
<dbReference type="FunFam" id="3.40.50.620:FF:000073">
    <property type="entry name" value="Valine--tRNA ligase"/>
    <property type="match status" value="1"/>
</dbReference>
<dbReference type="InterPro" id="IPR009008">
    <property type="entry name" value="Val/Leu/Ile-tRNA-synth_edit"/>
</dbReference>
<dbReference type="PANTHER" id="PTHR11946">
    <property type="entry name" value="VALYL-TRNA SYNTHETASES"/>
    <property type="match status" value="1"/>
</dbReference>
<dbReference type="NCBIfam" id="NF004349">
    <property type="entry name" value="PRK05729.1"/>
    <property type="match status" value="1"/>
</dbReference>
<dbReference type="Pfam" id="PF00133">
    <property type="entry name" value="tRNA-synt_1"/>
    <property type="match status" value="1"/>
</dbReference>
<dbReference type="Gene3D" id="3.40.50.620">
    <property type="entry name" value="HUPs"/>
    <property type="match status" value="2"/>
</dbReference>
<dbReference type="InterPro" id="IPR002300">
    <property type="entry name" value="aa-tRNA-synth_Ia"/>
</dbReference>
<dbReference type="FunFam" id="3.40.50.620:FF:000032">
    <property type="entry name" value="Valine--tRNA ligase"/>
    <property type="match status" value="1"/>
</dbReference>
<evidence type="ECO:0000256" key="11">
    <source>
        <dbReference type="ARBA" id="ARBA00029936"/>
    </source>
</evidence>
<dbReference type="PANTHER" id="PTHR11946:SF93">
    <property type="entry name" value="VALINE--TRNA LIGASE, CHLOROPLASTIC_MITOCHONDRIAL 2"/>
    <property type="match status" value="1"/>
</dbReference>
<dbReference type="Pfam" id="PF10458">
    <property type="entry name" value="Val_tRNA-synt_C"/>
    <property type="match status" value="1"/>
</dbReference>
<dbReference type="SUPFAM" id="SSF52374">
    <property type="entry name" value="Nucleotidylyl transferase"/>
    <property type="match status" value="1"/>
</dbReference>
<comment type="catalytic activity">
    <reaction evidence="12">
        <text>tRNA(Val) + L-valine + ATP = L-valyl-tRNA(Val) + AMP + diphosphate</text>
        <dbReference type="Rhea" id="RHEA:10704"/>
        <dbReference type="Rhea" id="RHEA-COMP:9672"/>
        <dbReference type="Rhea" id="RHEA-COMP:9708"/>
        <dbReference type="ChEBI" id="CHEBI:30616"/>
        <dbReference type="ChEBI" id="CHEBI:33019"/>
        <dbReference type="ChEBI" id="CHEBI:57762"/>
        <dbReference type="ChEBI" id="CHEBI:78442"/>
        <dbReference type="ChEBI" id="CHEBI:78537"/>
        <dbReference type="ChEBI" id="CHEBI:456215"/>
        <dbReference type="EC" id="6.1.1.9"/>
    </reaction>
</comment>
<evidence type="ECO:0000256" key="10">
    <source>
        <dbReference type="ARBA" id="ARBA00023146"/>
    </source>
</evidence>
<dbReference type="InterPro" id="IPR009080">
    <property type="entry name" value="tRNAsynth_Ia_anticodon-bd"/>
</dbReference>
<keyword evidence="8" id="KW-0648">Protein biosynthesis</keyword>
<protein>
    <recommendedName>
        <fullName evidence="3">valine--tRNA ligase</fullName>
        <ecNumber evidence="3">6.1.1.9</ecNumber>
    </recommendedName>
    <alternativeName>
        <fullName evidence="11">Valyl-tRNA synthetase</fullName>
    </alternativeName>
</protein>
<feature type="domain" description="Aminoacyl-tRNA synthetase class Ia" evidence="14">
    <location>
        <begin position="17"/>
        <end position="608"/>
    </location>
</feature>
<evidence type="ECO:0000256" key="5">
    <source>
        <dbReference type="ARBA" id="ARBA00022598"/>
    </source>
</evidence>
<sequence>MSRLDDSFNPGAIERVLYAEWEESGYFAPTTAPEPYSIAIPPPNVTGTLHIGHAFQHTLMDALIRYQRMSGKQTLWQTGTDHAGIATQMIVTEQLATEGLTPEDIGREAFIERVWKWREESGGTISEQMRRMGSSVDWSRERFTMDEGFSRAVKAVFVQLYDQGLIYRGKRLVNWDPVLGTALSDLEVINDDEPGCLWHFRYPLEDGLITPDGNAYVVVATTRPETMLGDTAIAVHPDDDRYRTLIGKHALLPLVGRKLPIISDTYVDPEFGTGCVKITPAHDFNDNEIGHRHGLEEINILSADATINANAPAPYRDLDRFDARKRVIADLDELGLLETVEDHTIKIPRGERSGEIVEPRLTDQWFVKIEPLAKPAIDAVKDGSIAFIPKQYENLYFAWMRDVRDWCISRQQWWGHQIPAWYDENGDVYVGHNEEAVRADANLDTEVRLTQDPDVLETWFSSALWTFATLGWPDKTPELNRYHPTDVLVTGHDIIFFWVARMIMMTLHFTGEVPFKQVYVHGLIRDAKGEKMSKTKGNGIDPLDVIDGISLDDLIAKRTQNLTQPRMAEAITLATQKEYPNGIRNYGSDALRFTFCAYASPGRNINFDLSRVEGYHYFCNKLWNVSRFVLMNVDSITELRGSEQSLADRWIVSRMRQLIVDAHEAVGSYRFDLLANAVYEFIWHEYCDWYVELTKSVFFDANADQTEVRAASTTLVTVLEILLRVAHPIMPYITETLWREIAPLAGLTATTLMLQPFPQKEDAGLDEEADTAIEWLKEVVTAVRNIRGERGIKPSQDVVLMLQGGTSHDRQLSKATEKLMRRLAKLQGEIEWLNDEDPVPASSVQLVHRLKVIVPFTDLDEAKTELQRLSVEIRKLQTTLEKIATKLANPNFVEKAPASVVAKEQTRLDELSDQVDTLLQQRIALEGIIDDNATS</sequence>
<dbReference type="Gene3D" id="1.10.730.10">
    <property type="entry name" value="Isoleucyl-tRNA Synthetase, Domain 1"/>
    <property type="match status" value="1"/>
</dbReference>
<dbReference type="Gene3D" id="1.10.287.380">
    <property type="entry name" value="Valyl-tRNA synthetase, C-terminal domain"/>
    <property type="match status" value="1"/>
</dbReference>
<dbReference type="InterPro" id="IPR002303">
    <property type="entry name" value="Valyl-tRNA_ligase"/>
</dbReference>
<evidence type="ECO:0000259" key="15">
    <source>
        <dbReference type="Pfam" id="PF08264"/>
    </source>
</evidence>
<dbReference type="FunFam" id="3.90.740.10:FF:000003">
    <property type="entry name" value="Valine--tRNA ligase"/>
    <property type="match status" value="1"/>
</dbReference>
<keyword evidence="10" id="KW-0030">Aminoacyl-tRNA synthetase</keyword>
<evidence type="ECO:0000259" key="16">
    <source>
        <dbReference type="Pfam" id="PF10458"/>
    </source>
</evidence>
<proteinExistence type="inferred from homology"/>
<dbReference type="SUPFAM" id="SSF50677">
    <property type="entry name" value="ValRS/IleRS/LeuRS editing domain"/>
    <property type="match status" value="1"/>
</dbReference>
<dbReference type="AlphaFoldDB" id="A0A381NP99"/>
<dbReference type="PROSITE" id="PS00178">
    <property type="entry name" value="AA_TRNA_LIGASE_I"/>
    <property type="match status" value="1"/>
</dbReference>
<feature type="domain" description="Methionyl/Valyl/Leucyl/Isoleucyl-tRNA synthetase anticodon-binding" evidence="15">
    <location>
        <begin position="648"/>
        <end position="798"/>
    </location>
</feature>
<dbReference type="Pfam" id="PF08264">
    <property type="entry name" value="Anticodon_1"/>
    <property type="match status" value="1"/>
</dbReference>
<dbReference type="EC" id="6.1.1.9" evidence="3"/>
<dbReference type="InterPro" id="IPR019499">
    <property type="entry name" value="Val-tRNA_synth_tRNA-bd"/>
</dbReference>
<keyword evidence="5" id="KW-0436">Ligase</keyword>
<dbReference type="GO" id="GO:0002161">
    <property type="term" value="F:aminoacyl-tRNA deacylase activity"/>
    <property type="evidence" value="ECO:0007669"/>
    <property type="project" value="InterPro"/>
</dbReference>
<dbReference type="InterPro" id="IPR010978">
    <property type="entry name" value="tRNA-bd_arm"/>
</dbReference>
<dbReference type="GO" id="GO:0004832">
    <property type="term" value="F:valine-tRNA ligase activity"/>
    <property type="evidence" value="ECO:0007669"/>
    <property type="project" value="UniProtKB-EC"/>
</dbReference>
<evidence type="ECO:0000256" key="7">
    <source>
        <dbReference type="ARBA" id="ARBA00022840"/>
    </source>
</evidence>
<dbReference type="InterPro" id="IPR014729">
    <property type="entry name" value="Rossmann-like_a/b/a_fold"/>
</dbReference>
<evidence type="ECO:0000256" key="3">
    <source>
        <dbReference type="ARBA" id="ARBA00013169"/>
    </source>
</evidence>
<dbReference type="SUPFAM" id="SSF46589">
    <property type="entry name" value="tRNA-binding arm"/>
    <property type="match status" value="1"/>
</dbReference>